<dbReference type="EMBL" id="WNZX01000026">
    <property type="protein sequence ID" value="MUG73427.1"/>
    <property type="molecule type" value="Genomic_DNA"/>
</dbReference>
<dbReference type="RefSeq" id="WP_141335122.1">
    <property type="nucleotide sequence ID" value="NZ_WNZX01000026.1"/>
</dbReference>
<evidence type="ECO:0000313" key="3">
    <source>
        <dbReference type="Proteomes" id="UP000450917"/>
    </source>
</evidence>
<protein>
    <recommendedName>
        <fullName evidence="4">Tyrosine protein kinase</fullName>
    </recommendedName>
</protein>
<proteinExistence type="predicted"/>
<name>A0A7X2ZEJ7_9BACL</name>
<dbReference type="Proteomes" id="UP000450917">
    <property type="component" value="Unassembled WGS sequence"/>
</dbReference>
<sequence>MSQKPKAAPRSGSQKPKAAPGSGRRKQAASASAATGKGGRPGNVRKPRIANPQPQLNTVEVQGLFNPFAGGAATGGLGAAAGGESGFGFMSLFNRVGGLDGIISTMGKVQKVITIMKQIGPVFKLIGGFGGFGGLGGGSVKTASLRRPPASKPSVKRSSAPPGRRPGGSARG</sequence>
<dbReference type="AlphaFoldDB" id="A0A7X2ZEJ7"/>
<reference evidence="2 3" key="1">
    <citation type="submission" date="2019-11" db="EMBL/GenBank/DDBJ databases">
        <title>Draft genome sequences of five Paenibacillus species of dairy origin.</title>
        <authorList>
            <person name="Olajide A.M."/>
            <person name="Chen S."/>
            <person name="Lapointe G."/>
        </authorList>
    </citation>
    <scope>NUCLEOTIDE SEQUENCE [LARGE SCALE GENOMIC DNA]</scope>
    <source>
        <strain evidence="2 3">2CS3</strain>
    </source>
</reference>
<feature type="region of interest" description="Disordered" evidence="1">
    <location>
        <begin position="140"/>
        <end position="172"/>
    </location>
</feature>
<feature type="region of interest" description="Disordered" evidence="1">
    <location>
        <begin position="1"/>
        <end position="54"/>
    </location>
</feature>
<accession>A0A7X2ZEJ7</accession>
<evidence type="ECO:0000256" key="1">
    <source>
        <dbReference type="SAM" id="MobiDB-lite"/>
    </source>
</evidence>
<evidence type="ECO:0000313" key="2">
    <source>
        <dbReference type="EMBL" id="MUG73427.1"/>
    </source>
</evidence>
<comment type="caution">
    <text evidence="2">The sequence shown here is derived from an EMBL/GenBank/DDBJ whole genome shotgun (WGS) entry which is preliminary data.</text>
</comment>
<keyword evidence="3" id="KW-1185">Reference proteome</keyword>
<evidence type="ECO:0008006" key="4">
    <source>
        <dbReference type="Google" id="ProtNLM"/>
    </source>
</evidence>
<gene>
    <name evidence="2" type="ORF">GNP93_22660</name>
</gene>
<organism evidence="2 3">
    <name type="scientific">Paenibacillus validus</name>
    <dbReference type="NCBI Taxonomy" id="44253"/>
    <lineage>
        <taxon>Bacteria</taxon>
        <taxon>Bacillati</taxon>
        <taxon>Bacillota</taxon>
        <taxon>Bacilli</taxon>
        <taxon>Bacillales</taxon>
        <taxon>Paenibacillaceae</taxon>
        <taxon>Paenibacillus</taxon>
    </lineage>
</organism>